<dbReference type="SUPFAM" id="SSF161098">
    <property type="entry name" value="MetI-like"/>
    <property type="match status" value="1"/>
</dbReference>
<evidence type="ECO:0000313" key="9">
    <source>
        <dbReference type="EMBL" id="SHH51724.1"/>
    </source>
</evidence>
<feature type="transmembrane region" description="Helical" evidence="7">
    <location>
        <begin position="134"/>
        <end position="164"/>
    </location>
</feature>
<feature type="domain" description="ABC transmembrane type-1" evidence="8">
    <location>
        <begin position="56"/>
        <end position="268"/>
    </location>
</feature>
<evidence type="ECO:0000256" key="7">
    <source>
        <dbReference type="RuleBase" id="RU363032"/>
    </source>
</evidence>
<dbReference type="GO" id="GO:0055085">
    <property type="term" value="P:transmembrane transport"/>
    <property type="evidence" value="ECO:0007669"/>
    <property type="project" value="InterPro"/>
</dbReference>
<sequence length="279" mass="30912">MYIPAILLFIVFVVYPFVSGVRIAFTNWNGYSQSFKYIGFANFKTMFADKNVWTAFGNTLIYGVGSTFFQQLLGLTYALLLNNYFKGRGFARTVVYLPVLISAVIMGYMWYFLLRYDNGALNDVLKLFGMEPKLWLSVPSTAIATMVGINSLQFVGISMVIYLAGLQGIPTMYYEAADIDCAGTWAKFKNITLPLLYPSIVTSVTLNLIGGLKLFDVIKALTGGGPGYTTHSLSTLIHSTYFLTQSAGYASAIGLLLFVSILASTLVIQIIFNRKEVEY</sequence>
<dbReference type="Pfam" id="PF00528">
    <property type="entry name" value="BPD_transp_1"/>
    <property type="match status" value="1"/>
</dbReference>
<dbReference type="STRING" id="1121316.SAMN02745207_01378"/>
<keyword evidence="3" id="KW-1003">Cell membrane</keyword>
<dbReference type="SUPFAM" id="SSF160964">
    <property type="entry name" value="MalF N-terminal region-like"/>
    <property type="match status" value="1"/>
</dbReference>
<dbReference type="AlphaFoldDB" id="A0A1M5TLX6"/>
<keyword evidence="6 7" id="KW-0472">Membrane</keyword>
<reference evidence="9 10" key="1">
    <citation type="submission" date="2016-11" db="EMBL/GenBank/DDBJ databases">
        <authorList>
            <person name="Jaros S."/>
            <person name="Januszkiewicz K."/>
            <person name="Wedrychowicz H."/>
        </authorList>
    </citation>
    <scope>NUCLEOTIDE SEQUENCE [LARGE SCALE GENOMIC DNA]</scope>
    <source>
        <strain evidence="9 10">DSM 8605</strain>
    </source>
</reference>
<evidence type="ECO:0000256" key="1">
    <source>
        <dbReference type="ARBA" id="ARBA00004651"/>
    </source>
</evidence>
<evidence type="ECO:0000313" key="10">
    <source>
        <dbReference type="Proteomes" id="UP000184447"/>
    </source>
</evidence>
<evidence type="ECO:0000259" key="8">
    <source>
        <dbReference type="PROSITE" id="PS50928"/>
    </source>
</evidence>
<organism evidence="9 10">
    <name type="scientific">Clostridium grantii DSM 8605</name>
    <dbReference type="NCBI Taxonomy" id="1121316"/>
    <lineage>
        <taxon>Bacteria</taxon>
        <taxon>Bacillati</taxon>
        <taxon>Bacillota</taxon>
        <taxon>Clostridia</taxon>
        <taxon>Eubacteriales</taxon>
        <taxon>Clostridiaceae</taxon>
        <taxon>Clostridium</taxon>
    </lineage>
</organism>
<evidence type="ECO:0000256" key="5">
    <source>
        <dbReference type="ARBA" id="ARBA00022989"/>
    </source>
</evidence>
<feature type="transmembrane region" description="Helical" evidence="7">
    <location>
        <begin position="195"/>
        <end position="215"/>
    </location>
</feature>
<dbReference type="InterPro" id="IPR000515">
    <property type="entry name" value="MetI-like"/>
</dbReference>
<dbReference type="PANTHER" id="PTHR30193">
    <property type="entry name" value="ABC TRANSPORTER PERMEASE PROTEIN"/>
    <property type="match status" value="1"/>
</dbReference>
<keyword evidence="4 7" id="KW-0812">Transmembrane</keyword>
<evidence type="ECO:0000256" key="4">
    <source>
        <dbReference type="ARBA" id="ARBA00022692"/>
    </source>
</evidence>
<dbReference type="PANTHER" id="PTHR30193:SF37">
    <property type="entry name" value="INNER MEMBRANE ABC TRANSPORTER PERMEASE PROTEIN YCJO"/>
    <property type="match status" value="1"/>
</dbReference>
<name>A0A1M5TLX6_9CLOT</name>
<proteinExistence type="inferred from homology"/>
<gene>
    <name evidence="9" type="ORF">SAMN02745207_01378</name>
</gene>
<feature type="transmembrane region" description="Helical" evidence="7">
    <location>
        <begin position="93"/>
        <end position="114"/>
    </location>
</feature>
<dbReference type="Gene3D" id="1.10.3720.10">
    <property type="entry name" value="MetI-like"/>
    <property type="match status" value="1"/>
</dbReference>
<dbReference type="CDD" id="cd06261">
    <property type="entry name" value="TM_PBP2"/>
    <property type="match status" value="1"/>
</dbReference>
<protein>
    <submittedName>
        <fullName evidence="9">Carbohydrate ABC transporter membrane protein 1, CUT1 family</fullName>
    </submittedName>
</protein>
<comment type="subcellular location">
    <subcellularLocation>
        <location evidence="1 7">Cell membrane</location>
        <topology evidence="1 7">Multi-pass membrane protein</topology>
    </subcellularLocation>
</comment>
<evidence type="ECO:0000256" key="6">
    <source>
        <dbReference type="ARBA" id="ARBA00023136"/>
    </source>
</evidence>
<dbReference type="Proteomes" id="UP000184447">
    <property type="component" value="Unassembled WGS sequence"/>
</dbReference>
<keyword evidence="2 7" id="KW-0813">Transport</keyword>
<evidence type="ECO:0000256" key="3">
    <source>
        <dbReference type="ARBA" id="ARBA00022475"/>
    </source>
</evidence>
<dbReference type="GO" id="GO:0005886">
    <property type="term" value="C:plasma membrane"/>
    <property type="evidence" value="ECO:0007669"/>
    <property type="project" value="UniProtKB-SubCell"/>
</dbReference>
<evidence type="ECO:0000256" key="2">
    <source>
        <dbReference type="ARBA" id="ARBA00022448"/>
    </source>
</evidence>
<keyword evidence="10" id="KW-1185">Reference proteome</keyword>
<comment type="similarity">
    <text evidence="7">Belongs to the binding-protein-dependent transport system permease family.</text>
</comment>
<dbReference type="InterPro" id="IPR051393">
    <property type="entry name" value="ABC_transporter_permease"/>
</dbReference>
<dbReference type="EMBL" id="FQXM01000006">
    <property type="protein sequence ID" value="SHH51724.1"/>
    <property type="molecule type" value="Genomic_DNA"/>
</dbReference>
<dbReference type="InterPro" id="IPR035906">
    <property type="entry name" value="MetI-like_sf"/>
</dbReference>
<accession>A0A1M5TLX6</accession>
<dbReference type="PROSITE" id="PS50928">
    <property type="entry name" value="ABC_TM1"/>
    <property type="match status" value="1"/>
</dbReference>
<keyword evidence="5 7" id="KW-1133">Transmembrane helix</keyword>
<feature type="transmembrane region" description="Helical" evidence="7">
    <location>
        <begin position="60"/>
        <end position="81"/>
    </location>
</feature>
<feature type="transmembrane region" description="Helical" evidence="7">
    <location>
        <begin position="249"/>
        <end position="272"/>
    </location>
</feature>